<dbReference type="SMART" id="SM00028">
    <property type="entry name" value="TPR"/>
    <property type="match status" value="1"/>
</dbReference>
<dbReference type="PANTHER" id="PTHR40841:SF2">
    <property type="entry name" value="SIDEROPHORE-DEGRADING ESTERASE (EUROFUNG)"/>
    <property type="match status" value="1"/>
</dbReference>
<dbReference type="PANTHER" id="PTHR40841">
    <property type="entry name" value="SIDEROPHORE TRIACETYLFUSARININE C ESTERASE"/>
    <property type="match status" value="1"/>
</dbReference>
<sequence>MIKMINFLIALMAIFQVASAQETEDLKSDTKQSLYSDILNEERGYWVSLPDSYFQEGNPYKEYPLLIVLDGDSHFNTTSTMVRYMSSDRYRSWKAPEMIVVGIQNVDRRRDYTPEKIITVRENNSGGGEKFLQFLEEELIPHLDQNYRTTPYRILFGHSLSGLLATHAYMKEESLFHAFIAVDPSFGTWDAETMDQKLDTLTQKPFDRYIYFATANWGKRNFSNRDRHLRLFEALNSKSEKDFHAKLEYFENESHSSVPLIAFHNGFSAIFKGYDISYRDVDSPSHLKNHFAEISERLSWEFLPPESLVNQLGYSKLRSREDDEKSQAIDYFIMNTKNYPESHNAYSSLGEGYEVLGERSQAVENYTKSLMLYPENVYVKNKLSDLKEEKE</sequence>
<comment type="caution">
    <text evidence="5">The sequence shown here is derived from an EMBL/GenBank/DDBJ whole genome shotgun (WGS) entry which is preliminary data.</text>
</comment>
<dbReference type="SUPFAM" id="SSF48452">
    <property type="entry name" value="TPR-like"/>
    <property type="match status" value="1"/>
</dbReference>
<dbReference type="EMBL" id="SMUW01000036">
    <property type="protein sequence ID" value="TDK42499.1"/>
    <property type="molecule type" value="Genomic_DNA"/>
</dbReference>
<dbReference type="RefSeq" id="WP_133391325.1">
    <property type="nucleotide sequence ID" value="NZ_SMUW01000036.1"/>
</dbReference>
<dbReference type="GO" id="GO:0016788">
    <property type="term" value="F:hydrolase activity, acting on ester bonds"/>
    <property type="evidence" value="ECO:0007669"/>
    <property type="project" value="TreeGrafter"/>
</dbReference>
<feature type="chain" id="PRO_5020190663" evidence="4">
    <location>
        <begin position="21"/>
        <end position="391"/>
    </location>
</feature>
<feature type="signal peptide" evidence="4">
    <location>
        <begin position="1"/>
        <end position="20"/>
    </location>
</feature>
<dbReference type="Proteomes" id="UP000295438">
    <property type="component" value="Unassembled WGS sequence"/>
</dbReference>
<keyword evidence="3" id="KW-0802">TPR repeat</keyword>
<dbReference type="Pfam" id="PF00756">
    <property type="entry name" value="Esterase"/>
    <property type="match status" value="1"/>
</dbReference>
<evidence type="ECO:0000256" key="1">
    <source>
        <dbReference type="ARBA" id="ARBA00005622"/>
    </source>
</evidence>
<evidence type="ECO:0000256" key="2">
    <source>
        <dbReference type="ARBA" id="ARBA00022801"/>
    </source>
</evidence>
<evidence type="ECO:0000256" key="3">
    <source>
        <dbReference type="PROSITE-ProRule" id="PRU00339"/>
    </source>
</evidence>
<reference evidence="5 6" key="1">
    <citation type="submission" date="2019-03" db="EMBL/GenBank/DDBJ databases">
        <title>Algoriphagus aquimaris sp. nov., isolated form marine sediment in Pohang, Korea.</title>
        <authorList>
            <person name="Kim J."/>
            <person name="Yoon S.-H."/>
            <person name="Lee S.-S."/>
        </authorList>
    </citation>
    <scope>NUCLEOTIDE SEQUENCE [LARGE SCALE GENOMIC DNA]</scope>
    <source>
        <strain evidence="5 6">F21</strain>
    </source>
</reference>
<dbReference type="Gene3D" id="1.25.40.10">
    <property type="entry name" value="Tetratricopeptide repeat domain"/>
    <property type="match status" value="1"/>
</dbReference>
<feature type="repeat" description="TPR" evidence="3">
    <location>
        <begin position="343"/>
        <end position="376"/>
    </location>
</feature>
<dbReference type="InterPro" id="IPR019734">
    <property type="entry name" value="TPR_rpt"/>
</dbReference>
<dbReference type="InterPro" id="IPR052558">
    <property type="entry name" value="Siderophore_Hydrolase_D"/>
</dbReference>
<dbReference type="PROSITE" id="PS50005">
    <property type="entry name" value="TPR"/>
    <property type="match status" value="1"/>
</dbReference>
<gene>
    <name evidence="5" type="ORF">E1898_13695</name>
</gene>
<accession>A0A4R5UTM3</accession>
<dbReference type="InterPro" id="IPR000801">
    <property type="entry name" value="Esterase-like"/>
</dbReference>
<dbReference type="SUPFAM" id="SSF53474">
    <property type="entry name" value="alpha/beta-Hydrolases"/>
    <property type="match status" value="1"/>
</dbReference>
<comment type="similarity">
    <text evidence="1">Belongs to the esterase D family.</text>
</comment>
<evidence type="ECO:0000313" key="6">
    <source>
        <dbReference type="Proteomes" id="UP000295438"/>
    </source>
</evidence>
<keyword evidence="6" id="KW-1185">Reference proteome</keyword>
<organism evidence="5 6">
    <name type="scientific">Algoriphagus formosus</name>
    <dbReference type="NCBI Taxonomy" id="2007308"/>
    <lineage>
        <taxon>Bacteria</taxon>
        <taxon>Pseudomonadati</taxon>
        <taxon>Bacteroidota</taxon>
        <taxon>Cytophagia</taxon>
        <taxon>Cytophagales</taxon>
        <taxon>Cyclobacteriaceae</taxon>
        <taxon>Algoriphagus</taxon>
    </lineage>
</organism>
<dbReference type="Gene3D" id="3.40.50.1820">
    <property type="entry name" value="alpha/beta hydrolase"/>
    <property type="match status" value="1"/>
</dbReference>
<dbReference type="InterPro" id="IPR029058">
    <property type="entry name" value="AB_hydrolase_fold"/>
</dbReference>
<keyword evidence="2 5" id="KW-0378">Hydrolase</keyword>
<proteinExistence type="inferred from homology"/>
<evidence type="ECO:0000256" key="4">
    <source>
        <dbReference type="SAM" id="SignalP"/>
    </source>
</evidence>
<dbReference type="AlphaFoldDB" id="A0A4R5UTM3"/>
<keyword evidence="4" id="KW-0732">Signal</keyword>
<name>A0A4R5UTM3_9BACT</name>
<evidence type="ECO:0000313" key="5">
    <source>
        <dbReference type="EMBL" id="TDK42499.1"/>
    </source>
</evidence>
<dbReference type="InterPro" id="IPR011990">
    <property type="entry name" value="TPR-like_helical_dom_sf"/>
</dbReference>
<protein>
    <submittedName>
        <fullName evidence="5">Alpha/beta hydrolase</fullName>
    </submittedName>
</protein>